<reference evidence="9 10" key="1">
    <citation type="journal article" date="2012" name="J. Bacteriol.">
        <title>Genome sequence of benzo(a)pyrene-degrading bacterium Novosphingobium pentaromativorans US6-1.</title>
        <authorList>
            <person name="Luo Y.R."/>
            <person name="Kang S.G."/>
            <person name="Kim S.J."/>
            <person name="Kim M.R."/>
            <person name="Li N."/>
            <person name="Lee J.H."/>
            <person name="Kwon K.K."/>
        </authorList>
    </citation>
    <scope>NUCLEOTIDE SEQUENCE [LARGE SCALE GENOMIC DNA]</scope>
    <source>
        <strain evidence="9 10">US6-1</strain>
    </source>
</reference>
<dbReference type="eggNOG" id="COG3524">
    <property type="taxonomic scope" value="Bacteria"/>
</dbReference>
<feature type="domain" description="Polysaccharide chain length determinant N-terminal" evidence="8">
    <location>
        <begin position="20"/>
        <end position="106"/>
    </location>
</feature>
<dbReference type="EMBL" id="AGFM01000098">
    <property type="protein sequence ID" value="EHJ58134.1"/>
    <property type="molecule type" value="Genomic_DNA"/>
</dbReference>
<name>G6EKP1_9SPHN</name>
<keyword evidence="5 7" id="KW-0472">Membrane</keyword>
<dbReference type="KEGG" id="npn:JI59_25705"/>
<comment type="subcellular location">
    <subcellularLocation>
        <location evidence="1">Cell membrane</location>
        <topology evidence="1">Multi-pass membrane protein</topology>
    </subcellularLocation>
</comment>
<evidence type="ECO:0000256" key="2">
    <source>
        <dbReference type="ARBA" id="ARBA00022475"/>
    </source>
</evidence>
<evidence type="ECO:0000313" key="9">
    <source>
        <dbReference type="EMBL" id="EHJ58134.1"/>
    </source>
</evidence>
<keyword evidence="6" id="KW-0175">Coiled coil</keyword>
<dbReference type="GO" id="GO:0005886">
    <property type="term" value="C:plasma membrane"/>
    <property type="evidence" value="ECO:0007669"/>
    <property type="project" value="UniProtKB-SubCell"/>
</dbReference>
<keyword evidence="2" id="KW-1003">Cell membrane</keyword>
<protein>
    <submittedName>
        <fullName evidence="9">WcbD</fullName>
    </submittedName>
</protein>
<dbReference type="InterPro" id="IPR050445">
    <property type="entry name" value="Bact_polysacc_biosynth/exp"/>
</dbReference>
<dbReference type="InterPro" id="IPR003856">
    <property type="entry name" value="LPS_length_determ_N"/>
</dbReference>
<dbReference type="PANTHER" id="PTHR32309">
    <property type="entry name" value="TYROSINE-PROTEIN KINASE"/>
    <property type="match status" value="1"/>
</dbReference>
<dbReference type="Pfam" id="PF02706">
    <property type="entry name" value="Wzz"/>
    <property type="match status" value="1"/>
</dbReference>
<dbReference type="AlphaFoldDB" id="G6EKP1"/>
<dbReference type="OrthoDB" id="1523414at2"/>
<evidence type="ECO:0000256" key="1">
    <source>
        <dbReference type="ARBA" id="ARBA00004651"/>
    </source>
</evidence>
<feature type="transmembrane region" description="Helical" evidence="7">
    <location>
        <begin position="29"/>
        <end position="48"/>
    </location>
</feature>
<evidence type="ECO:0000259" key="8">
    <source>
        <dbReference type="Pfam" id="PF02706"/>
    </source>
</evidence>
<evidence type="ECO:0000256" key="7">
    <source>
        <dbReference type="SAM" id="Phobius"/>
    </source>
</evidence>
<dbReference type="GO" id="GO:0004713">
    <property type="term" value="F:protein tyrosine kinase activity"/>
    <property type="evidence" value="ECO:0007669"/>
    <property type="project" value="TreeGrafter"/>
</dbReference>
<feature type="coiled-coil region" evidence="6">
    <location>
        <begin position="190"/>
        <end position="224"/>
    </location>
</feature>
<feature type="transmembrane region" description="Helical" evidence="7">
    <location>
        <begin position="359"/>
        <end position="381"/>
    </location>
</feature>
<gene>
    <name evidence="9" type="ORF">NSU_4912</name>
</gene>
<evidence type="ECO:0000256" key="3">
    <source>
        <dbReference type="ARBA" id="ARBA00022692"/>
    </source>
</evidence>
<dbReference type="Proteomes" id="UP000004030">
    <property type="component" value="Unassembled WGS sequence"/>
</dbReference>
<sequence>MELSREIRAAEAMPSRGDSLVRLLHRRRWFILFVILPALLATVYYGLIAADMYESESRFVIKNPAQKQAQATGLASFIQSTGISSGHDQTNEVIDYIHSRDALKALEKDANVKAIFSNRSADVISRYPGPFKDERFENLYKYYRKMIDVSIDHDTNSAVLRVKAFTSEDAQKLNLRLLELGEQVVNRLNSRFQTKAIAEAEQRVRDAQAKVRNARMALRAYRNSHDVLDPTEEATGVFKVSNELIAQQAAMMAQLQAMERAAPRNPGIAALRARINAIGAQIAAQTGRAVGTDNGLASKLTQYESLKVDQEFATQMLTMASATLEQARTEALKQQYYLERIVEPDQPDVALYPKRLQNILTVIGAALALYLIGWMLIVGILEHSPD</sequence>
<dbReference type="PATRIC" id="fig|1088721.3.peg.4821"/>
<evidence type="ECO:0000256" key="5">
    <source>
        <dbReference type="ARBA" id="ARBA00023136"/>
    </source>
</evidence>
<evidence type="ECO:0000313" key="10">
    <source>
        <dbReference type="Proteomes" id="UP000004030"/>
    </source>
</evidence>
<dbReference type="PANTHER" id="PTHR32309:SF13">
    <property type="entry name" value="FERRIC ENTEROBACTIN TRANSPORT PROTEIN FEPE"/>
    <property type="match status" value="1"/>
</dbReference>
<keyword evidence="10" id="KW-1185">Reference proteome</keyword>
<comment type="caution">
    <text evidence="9">The sequence shown here is derived from an EMBL/GenBank/DDBJ whole genome shotgun (WGS) entry which is preliminary data.</text>
</comment>
<keyword evidence="4 7" id="KW-1133">Transmembrane helix</keyword>
<dbReference type="RefSeq" id="WP_007015819.1">
    <property type="nucleotide sequence ID" value="NZ_AGFM01000098.1"/>
</dbReference>
<organism evidence="9 10">
    <name type="scientific">Novosphingobium pentaromativorans US6-1</name>
    <dbReference type="NCBI Taxonomy" id="1088721"/>
    <lineage>
        <taxon>Bacteria</taxon>
        <taxon>Pseudomonadati</taxon>
        <taxon>Pseudomonadota</taxon>
        <taxon>Alphaproteobacteria</taxon>
        <taxon>Sphingomonadales</taxon>
        <taxon>Sphingomonadaceae</taxon>
        <taxon>Novosphingobium</taxon>
    </lineage>
</organism>
<accession>G6EKP1</accession>
<proteinExistence type="predicted"/>
<evidence type="ECO:0000256" key="6">
    <source>
        <dbReference type="SAM" id="Coils"/>
    </source>
</evidence>
<evidence type="ECO:0000256" key="4">
    <source>
        <dbReference type="ARBA" id="ARBA00022989"/>
    </source>
</evidence>
<keyword evidence="3 7" id="KW-0812">Transmembrane</keyword>